<evidence type="ECO:0000256" key="1">
    <source>
        <dbReference type="SAM" id="MobiDB-lite"/>
    </source>
</evidence>
<dbReference type="SUPFAM" id="SSF49503">
    <property type="entry name" value="Cupredoxins"/>
    <property type="match status" value="1"/>
</dbReference>
<evidence type="ECO:0000313" key="3">
    <source>
        <dbReference type="EMBL" id="NKX50630.1"/>
    </source>
</evidence>
<comment type="caution">
    <text evidence="3">The sequence shown here is derived from an EMBL/GenBank/DDBJ whole genome shotgun (WGS) entry which is preliminary data.</text>
</comment>
<evidence type="ECO:0000313" key="4">
    <source>
        <dbReference type="Proteomes" id="UP000523795"/>
    </source>
</evidence>
<proteinExistence type="predicted"/>
<evidence type="ECO:0000259" key="2">
    <source>
        <dbReference type="Pfam" id="PF07731"/>
    </source>
</evidence>
<feature type="non-terminal residue" evidence="3">
    <location>
        <position position="1"/>
    </location>
</feature>
<dbReference type="Pfam" id="PF07731">
    <property type="entry name" value="Cu-oxidase_2"/>
    <property type="match status" value="1"/>
</dbReference>
<dbReference type="InterPro" id="IPR008972">
    <property type="entry name" value="Cupredoxin"/>
</dbReference>
<accession>A0ABX1JRA3</accession>
<organism evidence="3 4">
    <name type="scientific">Arthrobacter deserti</name>
    <dbReference type="NCBI Taxonomy" id="1742687"/>
    <lineage>
        <taxon>Bacteria</taxon>
        <taxon>Bacillati</taxon>
        <taxon>Actinomycetota</taxon>
        <taxon>Actinomycetes</taxon>
        <taxon>Micrococcales</taxon>
        <taxon>Micrococcaceae</taxon>
        <taxon>Arthrobacter</taxon>
    </lineage>
</organism>
<reference evidence="3 4" key="1">
    <citation type="submission" date="2020-04" db="EMBL/GenBank/DDBJ databases">
        <authorList>
            <person name="Liu S."/>
        </authorList>
    </citation>
    <scope>NUCLEOTIDE SEQUENCE [LARGE SCALE GENOMIC DNA]</scope>
    <source>
        <strain evidence="3 4">CGMCC 1.15091</strain>
    </source>
</reference>
<dbReference type="Proteomes" id="UP000523795">
    <property type="component" value="Unassembled WGS sequence"/>
</dbReference>
<dbReference type="EMBL" id="JAAZSR010000110">
    <property type="protein sequence ID" value="NKX50630.1"/>
    <property type="molecule type" value="Genomic_DNA"/>
</dbReference>
<sequence length="109" mass="12479">SLGKSHHSGGWFHPMHIYLVDFQVLSRKGRAPFAWERGPKDVVYVGEGEKVEVAMKFGPHRGRYMVQCHNLPYEDHSMMFQFRVGLGEDDPDEHDPLQAAPCELDTDPE</sequence>
<feature type="region of interest" description="Disordered" evidence="1">
    <location>
        <begin position="86"/>
        <end position="109"/>
    </location>
</feature>
<dbReference type="Gene3D" id="2.60.40.420">
    <property type="entry name" value="Cupredoxins - blue copper proteins"/>
    <property type="match status" value="1"/>
</dbReference>
<feature type="domain" description="Plastocyanin-like" evidence="2">
    <location>
        <begin position="12"/>
        <end position="85"/>
    </location>
</feature>
<keyword evidence="4" id="KW-1185">Reference proteome</keyword>
<name>A0ABX1JRA3_9MICC</name>
<protein>
    <submittedName>
        <fullName evidence="3">Multicopper oxidase domain-containing protein</fullName>
    </submittedName>
</protein>
<dbReference type="InterPro" id="IPR011706">
    <property type="entry name" value="Cu-oxidase_C"/>
</dbReference>
<gene>
    <name evidence="3" type="ORF">HER39_08625</name>
</gene>